<dbReference type="EMBL" id="BAABME010003211">
    <property type="protein sequence ID" value="GAA0157900.1"/>
    <property type="molecule type" value="Genomic_DNA"/>
</dbReference>
<name>A0AAV3Q1V0_LITER</name>
<reference evidence="1 2" key="1">
    <citation type="submission" date="2024-01" db="EMBL/GenBank/DDBJ databases">
        <title>The complete chloroplast genome sequence of Lithospermum erythrorhizon: insights into the phylogenetic relationship among Boraginaceae species and the maternal lineages of purple gromwells.</title>
        <authorList>
            <person name="Okada T."/>
            <person name="Watanabe K."/>
        </authorList>
    </citation>
    <scope>NUCLEOTIDE SEQUENCE [LARGE SCALE GENOMIC DNA]</scope>
</reference>
<dbReference type="Proteomes" id="UP001454036">
    <property type="component" value="Unassembled WGS sequence"/>
</dbReference>
<dbReference type="AlphaFoldDB" id="A0AAV3Q1V0"/>
<dbReference type="Gene3D" id="3.30.420.10">
    <property type="entry name" value="Ribonuclease H-like superfamily/Ribonuclease H"/>
    <property type="match status" value="1"/>
</dbReference>
<sequence length="229" mass="25291">MVQGASLVRVVITTILVPTRGSYQNYSPQWRASPGLLGAPPHLDKNTHQTLVNYPSPGPLYSIPTSAVASQVSSSFAFLARVVSSSVLRYMRLGYPGAHAFTSLSRSSVIPIQNSLASSHECCPCQLGKHTRRPHPPSDARASGLFDLVHSDVWPSPVKSLSFETQFNGKIKIFQCDGAVEYVRLNAFCDFLDDKGIHLRISCPVVHEQNDRVEPFHRSLLNCIRTMLF</sequence>
<accession>A0AAV3Q1V0</accession>
<dbReference type="InterPro" id="IPR036397">
    <property type="entry name" value="RNaseH_sf"/>
</dbReference>
<dbReference type="InterPro" id="IPR012337">
    <property type="entry name" value="RNaseH-like_sf"/>
</dbReference>
<evidence type="ECO:0008006" key="3">
    <source>
        <dbReference type="Google" id="ProtNLM"/>
    </source>
</evidence>
<keyword evidence="2" id="KW-1185">Reference proteome</keyword>
<dbReference type="PANTHER" id="PTHR42648">
    <property type="entry name" value="TRANSPOSASE, PUTATIVE-RELATED"/>
    <property type="match status" value="1"/>
</dbReference>
<dbReference type="InterPro" id="IPR039537">
    <property type="entry name" value="Retrotran_Ty1/copia-like"/>
</dbReference>
<evidence type="ECO:0000313" key="2">
    <source>
        <dbReference type="Proteomes" id="UP001454036"/>
    </source>
</evidence>
<gene>
    <name evidence="1" type="ORF">LIER_15060</name>
</gene>
<protein>
    <recommendedName>
        <fullName evidence="3">Integrase catalytic domain-containing protein</fullName>
    </recommendedName>
</protein>
<dbReference type="PANTHER" id="PTHR42648:SF26">
    <property type="entry name" value="INTEGRASE CATALYTIC DOMAIN-CONTAINING PROTEIN"/>
    <property type="match status" value="1"/>
</dbReference>
<organism evidence="1 2">
    <name type="scientific">Lithospermum erythrorhizon</name>
    <name type="common">Purple gromwell</name>
    <name type="synonym">Lithospermum officinale var. erythrorhizon</name>
    <dbReference type="NCBI Taxonomy" id="34254"/>
    <lineage>
        <taxon>Eukaryota</taxon>
        <taxon>Viridiplantae</taxon>
        <taxon>Streptophyta</taxon>
        <taxon>Embryophyta</taxon>
        <taxon>Tracheophyta</taxon>
        <taxon>Spermatophyta</taxon>
        <taxon>Magnoliopsida</taxon>
        <taxon>eudicotyledons</taxon>
        <taxon>Gunneridae</taxon>
        <taxon>Pentapetalae</taxon>
        <taxon>asterids</taxon>
        <taxon>lamiids</taxon>
        <taxon>Boraginales</taxon>
        <taxon>Boraginaceae</taxon>
        <taxon>Boraginoideae</taxon>
        <taxon>Lithospermeae</taxon>
        <taxon>Lithospermum</taxon>
    </lineage>
</organism>
<comment type="caution">
    <text evidence="1">The sequence shown here is derived from an EMBL/GenBank/DDBJ whole genome shotgun (WGS) entry which is preliminary data.</text>
</comment>
<proteinExistence type="predicted"/>
<evidence type="ECO:0000313" key="1">
    <source>
        <dbReference type="EMBL" id="GAA0157900.1"/>
    </source>
</evidence>
<dbReference type="GO" id="GO:0003676">
    <property type="term" value="F:nucleic acid binding"/>
    <property type="evidence" value="ECO:0007669"/>
    <property type="project" value="InterPro"/>
</dbReference>
<dbReference type="SUPFAM" id="SSF53098">
    <property type="entry name" value="Ribonuclease H-like"/>
    <property type="match status" value="1"/>
</dbReference>